<evidence type="ECO:0000313" key="1">
    <source>
        <dbReference type="EMBL" id="OVA12606.1"/>
    </source>
</evidence>
<dbReference type="OMA" id="DGELGIC"/>
<evidence type="ECO:0000313" key="2">
    <source>
        <dbReference type="Proteomes" id="UP000195402"/>
    </source>
</evidence>
<gene>
    <name evidence="1" type="ORF">BVC80_9015g10</name>
</gene>
<dbReference type="Proteomes" id="UP000195402">
    <property type="component" value="Unassembled WGS sequence"/>
</dbReference>
<proteinExistence type="predicted"/>
<accession>A0A200QQ61</accession>
<protein>
    <recommendedName>
        <fullName evidence="3">NAC domain</fullName>
    </recommendedName>
</protein>
<organism evidence="1 2">
    <name type="scientific">Macleaya cordata</name>
    <name type="common">Five-seeded plume-poppy</name>
    <name type="synonym">Bocconia cordata</name>
    <dbReference type="NCBI Taxonomy" id="56857"/>
    <lineage>
        <taxon>Eukaryota</taxon>
        <taxon>Viridiplantae</taxon>
        <taxon>Streptophyta</taxon>
        <taxon>Embryophyta</taxon>
        <taxon>Tracheophyta</taxon>
        <taxon>Spermatophyta</taxon>
        <taxon>Magnoliopsida</taxon>
        <taxon>Ranunculales</taxon>
        <taxon>Papaveraceae</taxon>
        <taxon>Papaveroideae</taxon>
        <taxon>Macleaya</taxon>
    </lineage>
</organism>
<reference evidence="1 2" key="1">
    <citation type="journal article" date="2017" name="Mol. Plant">
        <title>The Genome of Medicinal Plant Macleaya cordata Provides New Insights into Benzylisoquinoline Alkaloids Metabolism.</title>
        <authorList>
            <person name="Liu X."/>
            <person name="Liu Y."/>
            <person name="Huang P."/>
            <person name="Ma Y."/>
            <person name="Qing Z."/>
            <person name="Tang Q."/>
            <person name="Cao H."/>
            <person name="Cheng P."/>
            <person name="Zheng Y."/>
            <person name="Yuan Z."/>
            <person name="Zhou Y."/>
            <person name="Liu J."/>
            <person name="Tang Z."/>
            <person name="Zhuo Y."/>
            <person name="Zhang Y."/>
            <person name="Yu L."/>
            <person name="Huang J."/>
            <person name="Yang P."/>
            <person name="Peng Q."/>
            <person name="Zhang J."/>
            <person name="Jiang W."/>
            <person name="Zhang Z."/>
            <person name="Lin K."/>
            <person name="Ro D.K."/>
            <person name="Chen X."/>
            <person name="Xiong X."/>
            <person name="Shang Y."/>
            <person name="Huang S."/>
            <person name="Zeng J."/>
        </authorList>
    </citation>
    <scope>NUCLEOTIDE SEQUENCE [LARGE SCALE GENOMIC DNA]</scope>
    <source>
        <strain evidence="2">cv. BLH2017</strain>
        <tissue evidence="1">Root</tissue>
    </source>
</reference>
<dbReference type="STRING" id="56857.A0A200QQ61"/>
<dbReference type="EMBL" id="MVGT01001373">
    <property type="protein sequence ID" value="OVA12606.1"/>
    <property type="molecule type" value="Genomic_DNA"/>
</dbReference>
<dbReference type="InParanoid" id="A0A200QQ61"/>
<evidence type="ECO:0008006" key="3">
    <source>
        <dbReference type="Google" id="ProtNLM"/>
    </source>
</evidence>
<comment type="caution">
    <text evidence="1">The sequence shown here is derived from an EMBL/GenBank/DDBJ whole genome shotgun (WGS) entry which is preliminary data.</text>
</comment>
<keyword evidence="2" id="KW-1185">Reference proteome</keyword>
<dbReference type="OrthoDB" id="592291at2759"/>
<dbReference type="AlphaFoldDB" id="A0A200QQ61"/>
<sequence>MEDKNFPYLIDFGEAFLQEEGWVVCRAFKKRTSSQSTKSSEGWESSYFYDHETSGVSSIIDPIDYITRQRQNNIICKQEIEAADNLSFLNTDHFVQLPQLESPSLPLIKRPSFISLISENNEDDHPHIHHQEQINISSGCNINNNMEKVTDWRALDKLVASQLSQENRYDGEGVSNFGADHNHQINDSDNMGLLLMQSSSRDIQEAGNKLKNGFLSSVSDGDIGFCIFEK</sequence>
<name>A0A200QQ61_MACCD</name>